<dbReference type="PANTHER" id="PTHR42770:SF7">
    <property type="entry name" value="MEMBRANE PROTEIN"/>
    <property type="match status" value="1"/>
</dbReference>
<sequence length="426" mass="43512">MSTGGSLERRLGLPGSVIIGVGSMVGAGVFTALGLAAAQAGGLLMAALLVAGVTAWLNAISTAQLAAVHPTSGGAYTFGRRQLGEWAGFLAGWGFVTGKSASIAAMAYTVGLYVAPETDWTARWVAIAAVVLLTGVNLLGITRTVQATVAILVPVLLILALVIVAGLAYGPDAGSAAPPAGSAAPVNPSFLGVLQGAGLLFFAFAGYARIATMGEEVRDPRRTIPRAVMGALGFTLVLYGMLAWSLTRVLGEDGLAGSEAPVRDAVGLLFGPDWLWLAVGGAALASLGSLLNLVAGISRTGLAMAREGDLPRPLARVSTRTSVPWAAQLAAAAVVIVLLLTADVLTVVGFSSFGVLVYYAVSNLAAFTLTERVVRSPRWLNLTGAVLCLVLAFTLPALSVVIMLAVFAVGLLGRLVVLRVRSRRAG</sequence>
<proteinExistence type="predicted"/>
<dbReference type="InterPro" id="IPR002293">
    <property type="entry name" value="AA/rel_permease1"/>
</dbReference>
<comment type="caution">
    <text evidence="7">The sequence shown here is derived from an EMBL/GenBank/DDBJ whole genome shotgun (WGS) entry which is preliminary data.</text>
</comment>
<dbReference type="GO" id="GO:0022857">
    <property type="term" value="F:transmembrane transporter activity"/>
    <property type="evidence" value="ECO:0007669"/>
    <property type="project" value="InterPro"/>
</dbReference>
<keyword evidence="4 6" id="KW-1133">Transmembrane helix</keyword>
<evidence type="ECO:0000256" key="6">
    <source>
        <dbReference type="SAM" id="Phobius"/>
    </source>
</evidence>
<comment type="subcellular location">
    <subcellularLocation>
        <location evidence="1">Cell membrane</location>
        <topology evidence="1">Multi-pass membrane protein</topology>
    </subcellularLocation>
</comment>
<evidence type="ECO:0000313" key="7">
    <source>
        <dbReference type="EMBL" id="REE03212.1"/>
    </source>
</evidence>
<dbReference type="Gene3D" id="1.20.1740.10">
    <property type="entry name" value="Amino acid/polyamine transporter I"/>
    <property type="match status" value="1"/>
</dbReference>
<evidence type="ECO:0000256" key="4">
    <source>
        <dbReference type="ARBA" id="ARBA00022989"/>
    </source>
</evidence>
<feature type="transmembrane region" description="Helical" evidence="6">
    <location>
        <begin position="121"/>
        <end position="140"/>
    </location>
</feature>
<feature type="transmembrane region" description="Helical" evidence="6">
    <location>
        <begin position="43"/>
        <end position="68"/>
    </location>
</feature>
<evidence type="ECO:0000256" key="2">
    <source>
        <dbReference type="ARBA" id="ARBA00022475"/>
    </source>
</evidence>
<feature type="transmembrane region" description="Helical" evidence="6">
    <location>
        <begin position="274"/>
        <end position="302"/>
    </location>
</feature>
<protein>
    <submittedName>
        <fullName evidence="7">Amino acid/polyamine/organocation transporter (APC superfamily)</fullName>
    </submittedName>
</protein>
<feature type="transmembrane region" description="Helical" evidence="6">
    <location>
        <begin position="147"/>
        <end position="169"/>
    </location>
</feature>
<accession>A0A3D9LAR5</accession>
<feature type="transmembrane region" description="Helical" evidence="6">
    <location>
        <begin position="12"/>
        <end position="37"/>
    </location>
</feature>
<dbReference type="AlphaFoldDB" id="A0A3D9LAR5"/>
<evidence type="ECO:0000256" key="1">
    <source>
        <dbReference type="ARBA" id="ARBA00004651"/>
    </source>
</evidence>
<keyword evidence="2" id="KW-1003">Cell membrane</keyword>
<name>A0A3D9LAR5_9MICC</name>
<dbReference type="PIRSF" id="PIRSF006060">
    <property type="entry name" value="AA_transporter"/>
    <property type="match status" value="1"/>
</dbReference>
<dbReference type="GO" id="GO:0005886">
    <property type="term" value="C:plasma membrane"/>
    <property type="evidence" value="ECO:0007669"/>
    <property type="project" value="UniProtKB-SubCell"/>
</dbReference>
<feature type="transmembrane region" description="Helical" evidence="6">
    <location>
        <begin position="401"/>
        <end position="420"/>
    </location>
</feature>
<feature type="transmembrane region" description="Helical" evidence="6">
    <location>
        <begin position="189"/>
        <end position="207"/>
    </location>
</feature>
<evidence type="ECO:0000256" key="5">
    <source>
        <dbReference type="ARBA" id="ARBA00023136"/>
    </source>
</evidence>
<dbReference type="EMBL" id="QREH01000001">
    <property type="protein sequence ID" value="REE03212.1"/>
    <property type="molecule type" value="Genomic_DNA"/>
</dbReference>
<keyword evidence="3 6" id="KW-0812">Transmembrane</keyword>
<feature type="transmembrane region" description="Helical" evidence="6">
    <location>
        <begin position="323"/>
        <end position="342"/>
    </location>
</feature>
<keyword evidence="5 6" id="KW-0472">Membrane</keyword>
<dbReference type="InterPro" id="IPR050367">
    <property type="entry name" value="APC_superfamily"/>
</dbReference>
<feature type="transmembrane region" description="Helical" evidence="6">
    <location>
        <begin position="227"/>
        <end position="246"/>
    </location>
</feature>
<dbReference type="Proteomes" id="UP000256727">
    <property type="component" value="Unassembled WGS sequence"/>
</dbReference>
<feature type="transmembrane region" description="Helical" evidence="6">
    <location>
        <begin position="89"/>
        <end position="115"/>
    </location>
</feature>
<feature type="transmembrane region" description="Helical" evidence="6">
    <location>
        <begin position="379"/>
        <end position="395"/>
    </location>
</feature>
<gene>
    <name evidence="7" type="ORF">C8E99_1016</name>
</gene>
<evidence type="ECO:0000256" key="3">
    <source>
        <dbReference type="ARBA" id="ARBA00022692"/>
    </source>
</evidence>
<dbReference type="PANTHER" id="PTHR42770">
    <property type="entry name" value="AMINO ACID TRANSPORTER-RELATED"/>
    <property type="match status" value="1"/>
</dbReference>
<feature type="transmembrane region" description="Helical" evidence="6">
    <location>
        <begin position="348"/>
        <end position="367"/>
    </location>
</feature>
<evidence type="ECO:0000313" key="8">
    <source>
        <dbReference type="Proteomes" id="UP000256727"/>
    </source>
</evidence>
<keyword evidence="8" id="KW-1185">Reference proteome</keyword>
<reference evidence="7 8" key="1">
    <citation type="submission" date="2018-07" db="EMBL/GenBank/DDBJ databases">
        <title>Sequencing the genomes of 1000 actinobacteria strains.</title>
        <authorList>
            <person name="Klenk H.-P."/>
        </authorList>
    </citation>
    <scope>NUCLEOTIDE SEQUENCE [LARGE SCALE GENOMIC DNA]</scope>
    <source>
        <strain evidence="7 8">DSM 14442</strain>
    </source>
</reference>
<organism evidence="7 8">
    <name type="scientific">Citricoccus muralis</name>
    <dbReference type="NCBI Taxonomy" id="169134"/>
    <lineage>
        <taxon>Bacteria</taxon>
        <taxon>Bacillati</taxon>
        <taxon>Actinomycetota</taxon>
        <taxon>Actinomycetes</taxon>
        <taxon>Micrococcales</taxon>
        <taxon>Micrococcaceae</taxon>
        <taxon>Citricoccus</taxon>
    </lineage>
</organism>
<dbReference type="Pfam" id="PF13520">
    <property type="entry name" value="AA_permease_2"/>
    <property type="match status" value="1"/>
</dbReference>